<dbReference type="PROSITE" id="PS50893">
    <property type="entry name" value="ABC_TRANSPORTER_2"/>
    <property type="match status" value="1"/>
</dbReference>
<feature type="domain" description="ABC transporter" evidence="4">
    <location>
        <begin position="4"/>
        <end position="236"/>
    </location>
</feature>
<dbReference type="KEGG" id="mana:MAMMFC1_01186"/>
<dbReference type="GO" id="GO:0005524">
    <property type="term" value="F:ATP binding"/>
    <property type="evidence" value="ECO:0007669"/>
    <property type="project" value="UniProtKB-KW"/>
</dbReference>
<evidence type="ECO:0000256" key="2">
    <source>
        <dbReference type="ARBA" id="ARBA00022741"/>
    </source>
</evidence>
<evidence type="ECO:0000313" key="6">
    <source>
        <dbReference type="Proteomes" id="UP000276437"/>
    </source>
</evidence>
<dbReference type="SUPFAM" id="SSF52540">
    <property type="entry name" value="P-loop containing nucleoside triphosphate hydrolases"/>
    <property type="match status" value="1"/>
</dbReference>
<dbReference type="CDD" id="cd03293">
    <property type="entry name" value="ABC_NrtD_SsuB_transporters"/>
    <property type="match status" value="1"/>
</dbReference>
<evidence type="ECO:0000259" key="4">
    <source>
        <dbReference type="PROSITE" id="PS50893"/>
    </source>
</evidence>
<keyword evidence="6" id="KW-1185">Reference proteome</keyword>
<dbReference type="InterPro" id="IPR003593">
    <property type="entry name" value="AAA+_ATPase"/>
</dbReference>
<evidence type="ECO:0000256" key="3">
    <source>
        <dbReference type="ARBA" id="ARBA00022840"/>
    </source>
</evidence>
<dbReference type="PANTHER" id="PTHR42788:SF13">
    <property type="entry name" value="ALIPHATIC SULFONATES IMPORT ATP-BINDING PROTEIN SSUB"/>
    <property type="match status" value="1"/>
</dbReference>
<dbReference type="OrthoDB" id="9802264at2"/>
<proteinExistence type="predicted"/>
<name>A0A348AHI7_9FIRM</name>
<keyword evidence="1" id="KW-0813">Transport</keyword>
<dbReference type="EC" id="3.6.3.-" evidence="5"/>
<sequence>MYGIDIQNVNLAYGEQLVLSDINLAISPGDFACFVGPSGSGKSSLLRLIAGLNRPTAGKILVDDKEVMEPGLDRGVVFQEYSLFPWFSVQDNLLLALGQALPHESKSNLKKIAGDYLTAVGLPGIEQKMPGELSGGMRQRVAIARAFAINSPMLLMDEPFGALDAVTRAKLQDLVLDLWLNQGASRKTVVFVTHDVEEALLLGTQVVVLGLNPGAVKEIIAVNFPRPRIRETIYHDAAFIELRNHLIDLLNEDIVKHL</sequence>
<dbReference type="AlphaFoldDB" id="A0A348AHI7"/>
<dbReference type="GO" id="GO:0016887">
    <property type="term" value="F:ATP hydrolysis activity"/>
    <property type="evidence" value="ECO:0007669"/>
    <property type="project" value="InterPro"/>
</dbReference>
<dbReference type="Pfam" id="PF00005">
    <property type="entry name" value="ABC_tran"/>
    <property type="match status" value="1"/>
</dbReference>
<reference evidence="5 6" key="1">
    <citation type="journal article" date="2018" name="Int. J. Syst. Evol. Microbiol.">
        <title>Methylomusa anaerophila gen. nov., sp. nov., an anaerobic methanol-utilizing bacterium isolated from a microbial fuel cell.</title>
        <authorList>
            <person name="Amano N."/>
            <person name="Yamamuro A."/>
            <person name="Miyahara M."/>
            <person name="Kouzuma A."/>
            <person name="Abe T."/>
            <person name="Watanabe K."/>
        </authorList>
    </citation>
    <scope>NUCLEOTIDE SEQUENCE [LARGE SCALE GENOMIC DNA]</scope>
    <source>
        <strain evidence="5 6">MMFC1</strain>
    </source>
</reference>
<dbReference type="InterPro" id="IPR003439">
    <property type="entry name" value="ABC_transporter-like_ATP-bd"/>
</dbReference>
<keyword evidence="2" id="KW-0547">Nucleotide-binding</keyword>
<keyword evidence="5" id="KW-0378">Hydrolase</keyword>
<gene>
    <name evidence="5" type="primary">cmpD_2</name>
    <name evidence="5" type="ORF">MAMMFC1_01186</name>
</gene>
<evidence type="ECO:0000256" key="1">
    <source>
        <dbReference type="ARBA" id="ARBA00022448"/>
    </source>
</evidence>
<evidence type="ECO:0000313" key="5">
    <source>
        <dbReference type="EMBL" id="BBB90535.1"/>
    </source>
</evidence>
<organism evidence="5 6">
    <name type="scientific">Methylomusa anaerophila</name>
    <dbReference type="NCBI Taxonomy" id="1930071"/>
    <lineage>
        <taxon>Bacteria</taxon>
        <taxon>Bacillati</taxon>
        <taxon>Bacillota</taxon>
        <taxon>Negativicutes</taxon>
        <taxon>Selenomonadales</taxon>
        <taxon>Sporomusaceae</taxon>
        <taxon>Methylomusa</taxon>
    </lineage>
</organism>
<accession>A0A348AHI7</accession>
<dbReference type="PROSITE" id="PS00211">
    <property type="entry name" value="ABC_TRANSPORTER_1"/>
    <property type="match status" value="1"/>
</dbReference>
<dbReference type="EMBL" id="AP018449">
    <property type="protein sequence ID" value="BBB90535.1"/>
    <property type="molecule type" value="Genomic_DNA"/>
</dbReference>
<dbReference type="RefSeq" id="WP_126307301.1">
    <property type="nucleotide sequence ID" value="NZ_AP018449.1"/>
</dbReference>
<protein>
    <submittedName>
        <fullName evidence="5">Bicarbonate transport ATP-binding protein CmpD</fullName>
        <ecNumber evidence="5">3.6.3.-</ecNumber>
    </submittedName>
</protein>
<dbReference type="SMART" id="SM00382">
    <property type="entry name" value="AAA"/>
    <property type="match status" value="1"/>
</dbReference>
<dbReference type="InterPro" id="IPR027417">
    <property type="entry name" value="P-loop_NTPase"/>
</dbReference>
<dbReference type="InterPro" id="IPR017871">
    <property type="entry name" value="ABC_transporter-like_CS"/>
</dbReference>
<dbReference type="InterPro" id="IPR050166">
    <property type="entry name" value="ABC_transporter_ATP-bind"/>
</dbReference>
<dbReference type="Gene3D" id="3.40.50.300">
    <property type="entry name" value="P-loop containing nucleotide triphosphate hydrolases"/>
    <property type="match status" value="1"/>
</dbReference>
<keyword evidence="3 5" id="KW-0067">ATP-binding</keyword>
<dbReference type="Proteomes" id="UP000276437">
    <property type="component" value="Chromosome"/>
</dbReference>
<dbReference type="PANTHER" id="PTHR42788">
    <property type="entry name" value="TAURINE IMPORT ATP-BINDING PROTEIN-RELATED"/>
    <property type="match status" value="1"/>
</dbReference>